<dbReference type="Gene3D" id="3.20.20.100">
    <property type="entry name" value="NADP-dependent oxidoreductase domain"/>
    <property type="match status" value="1"/>
</dbReference>
<dbReference type="InterPro" id="IPR050791">
    <property type="entry name" value="Aldo-Keto_reductase"/>
</dbReference>
<evidence type="ECO:0000259" key="2">
    <source>
        <dbReference type="Pfam" id="PF00248"/>
    </source>
</evidence>
<dbReference type="GO" id="GO:0016491">
    <property type="term" value="F:oxidoreductase activity"/>
    <property type="evidence" value="ECO:0007669"/>
    <property type="project" value="UniProtKB-KW"/>
</dbReference>
<keyword evidence="4" id="KW-1185">Reference proteome</keyword>
<dbReference type="Pfam" id="PF00248">
    <property type="entry name" value="Aldo_ket_red"/>
    <property type="match status" value="1"/>
</dbReference>
<evidence type="ECO:0000313" key="3">
    <source>
        <dbReference type="EMBL" id="CAH7675810.1"/>
    </source>
</evidence>
<gene>
    <name evidence="3" type="ORF">PPACK8108_LOCUS10873</name>
</gene>
<reference evidence="3" key="1">
    <citation type="submission" date="2022-06" db="EMBL/GenBank/DDBJ databases">
        <authorList>
            <consortium name="SYNGENTA / RWTH Aachen University"/>
        </authorList>
    </citation>
    <scope>NUCLEOTIDE SEQUENCE</scope>
</reference>
<keyword evidence="1" id="KW-0560">Oxidoreductase</keyword>
<feature type="domain" description="NADP-dependent oxidoreductase" evidence="2">
    <location>
        <begin position="26"/>
        <end position="332"/>
    </location>
</feature>
<sequence length="352" mass="39731">MIVRMVDTVSQRQIGHHEVGTFRVGPIGYGLMRLTWSPVEVPDEISFQLILRSLESGSNFLNSGEFYGNPPDRLTSNLELLDRFFQKYPDWEKDGRLFLSVKGGIPFVNGQMTKPDGSEHFLRRSVDNINQKLGGRRKMDLFQMARVDKDIPIEEVIKTLKTLIKEGKFKHIGLSEVSADTIRRAHAVHPISAVEMEYSPWALGIEQNGVLSTCEELGIPIVAYSPLGCGMLTGKFKSPDDLPEGDMRRHFDRFSPENFHHNLKERLTEHIQSIAKRIGLTAAQVCLSWILSQSKIIIPIPGSTRLEGIDECLGSSKVKLEDEDLKELRRIIDGAQIKGVRYSANHQDLLEV</sequence>
<protein>
    <submittedName>
        <fullName evidence="3">Pyridoxal reductase</fullName>
    </submittedName>
</protein>
<accession>A0AAV0B453</accession>
<dbReference type="EMBL" id="CALTRL010002469">
    <property type="protein sequence ID" value="CAH7675810.1"/>
    <property type="molecule type" value="Genomic_DNA"/>
</dbReference>
<dbReference type="AlphaFoldDB" id="A0AAV0B453"/>
<dbReference type="Proteomes" id="UP001153365">
    <property type="component" value="Unassembled WGS sequence"/>
</dbReference>
<evidence type="ECO:0000313" key="4">
    <source>
        <dbReference type="Proteomes" id="UP001153365"/>
    </source>
</evidence>
<dbReference type="GO" id="GO:0005737">
    <property type="term" value="C:cytoplasm"/>
    <property type="evidence" value="ECO:0007669"/>
    <property type="project" value="TreeGrafter"/>
</dbReference>
<organism evidence="3 4">
    <name type="scientific">Phakopsora pachyrhizi</name>
    <name type="common">Asian soybean rust disease fungus</name>
    <dbReference type="NCBI Taxonomy" id="170000"/>
    <lineage>
        <taxon>Eukaryota</taxon>
        <taxon>Fungi</taxon>
        <taxon>Dikarya</taxon>
        <taxon>Basidiomycota</taxon>
        <taxon>Pucciniomycotina</taxon>
        <taxon>Pucciniomycetes</taxon>
        <taxon>Pucciniales</taxon>
        <taxon>Phakopsoraceae</taxon>
        <taxon>Phakopsora</taxon>
    </lineage>
</organism>
<proteinExistence type="predicted"/>
<dbReference type="SUPFAM" id="SSF51430">
    <property type="entry name" value="NAD(P)-linked oxidoreductase"/>
    <property type="match status" value="1"/>
</dbReference>
<dbReference type="CDD" id="cd19077">
    <property type="entry name" value="AKR_AKR8A1-2"/>
    <property type="match status" value="1"/>
</dbReference>
<dbReference type="PANTHER" id="PTHR43625:SF78">
    <property type="entry name" value="PYRIDOXAL REDUCTASE-RELATED"/>
    <property type="match status" value="1"/>
</dbReference>
<name>A0AAV0B453_PHAPC</name>
<dbReference type="InterPro" id="IPR023210">
    <property type="entry name" value="NADP_OxRdtase_dom"/>
</dbReference>
<dbReference type="PANTHER" id="PTHR43625">
    <property type="entry name" value="AFLATOXIN B1 ALDEHYDE REDUCTASE"/>
    <property type="match status" value="1"/>
</dbReference>
<evidence type="ECO:0000256" key="1">
    <source>
        <dbReference type="ARBA" id="ARBA00023002"/>
    </source>
</evidence>
<dbReference type="InterPro" id="IPR036812">
    <property type="entry name" value="NAD(P)_OxRdtase_dom_sf"/>
</dbReference>
<comment type="caution">
    <text evidence="3">The sequence shown here is derived from an EMBL/GenBank/DDBJ whole genome shotgun (WGS) entry which is preliminary data.</text>
</comment>